<accession>A0A917QGR4</accession>
<dbReference type="PANTHER" id="PTHR36503:SF2">
    <property type="entry name" value="BLR2408 PROTEIN"/>
    <property type="match status" value="1"/>
</dbReference>
<dbReference type="PROSITE" id="PS51819">
    <property type="entry name" value="VOC"/>
    <property type="match status" value="1"/>
</dbReference>
<reference evidence="2" key="1">
    <citation type="journal article" date="2014" name="Int. J. Syst. Evol. Microbiol.">
        <title>Complete genome sequence of Corynebacterium casei LMG S-19264T (=DSM 44701T), isolated from a smear-ripened cheese.</title>
        <authorList>
            <consortium name="US DOE Joint Genome Institute (JGI-PGF)"/>
            <person name="Walter F."/>
            <person name="Albersmeier A."/>
            <person name="Kalinowski J."/>
            <person name="Ruckert C."/>
        </authorList>
    </citation>
    <scope>NUCLEOTIDE SEQUENCE</scope>
    <source>
        <strain evidence="2">JCM 3035</strain>
    </source>
</reference>
<dbReference type="Gene3D" id="3.10.180.10">
    <property type="entry name" value="2,3-Dihydroxybiphenyl 1,2-Dioxygenase, domain 1"/>
    <property type="match status" value="1"/>
</dbReference>
<dbReference type="Proteomes" id="UP000637788">
    <property type="component" value="Unassembled WGS sequence"/>
</dbReference>
<evidence type="ECO:0000259" key="1">
    <source>
        <dbReference type="PROSITE" id="PS51819"/>
    </source>
</evidence>
<keyword evidence="3" id="KW-1185">Reference proteome</keyword>
<gene>
    <name evidence="2" type="ORF">GCM10010094_05520</name>
</gene>
<dbReference type="Pfam" id="PF00903">
    <property type="entry name" value="Glyoxalase"/>
    <property type="match status" value="1"/>
</dbReference>
<dbReference type="SUPFAM" id="SSF54593">
    <property type="entry name" value="Glyoxalase/Bleomycin resistance protein/Dihydroxybiphenyl dioxygenase"/>
    <property type="match status" value="1"/>
</dbReference>
<protein>
    <submittedName>
        <fullName evidence="2">Glyoxalase</fullName>
    </submittedName>
</protein>
<sequence>MKPKTVVVSLPVADLDRSLRFYRDGLGLSTNAVDESGILFELPNLSLFLIERKEYATYTDRAGVAPPDAAVPGACVISCAIGSKAEVDDVLARAVAAGGAVPKPAGAYDGSYMGYFTDTDGHLWELVSNAQTQSAAPPE</sequence>
<dbReference type="RefSeq" id="WP_189320258.1">
    <property type="nucleotide sequence ID" value="NZ_BMPQ01000001.1"/>
</dbReference>
<dbReference type="PANTHER" id="PTHR36503">
    <property type="entry name" value="BLR2520 PROTEIN"/>
    <property type="match status" value="1"/>
</dbReference>
<dbReference type="InterPro" id="IPR004360">
    <property type="entry name" value="Glyas_Fos-R_dOase_dom"/>
</dbReference>
<evidence type="ECO:0000313" key="2">
    <source>
        <dbReference type="EMBL" id="GGK48252.1"/>
    </source>
</evidence>
<dbReference type="InterPro" id="IPR029068">
    <property type="entry name" value="Glyas_Bleomycin-R_OHBP_Dase"/>
</dbReference>
<proteinExistence type="predicted"/>
<name>A0A917QGR4_9ACTN</name>
<dbReference type="AlphaFoldDB" id="A0A917QGR4"/>
<dbReference type="EMBL" id="BMPQ01000001">
    <property type="protein sequence ID" value="GGK48252.1"/>
    <property type="molecule type" value="Genomic_DNA"/>
</dbReference>
<organism evidence="2 3">
    <name type="scientific">Streptomyces flaveus</name>
    <dbReference type="NCBI Taxonomy" id="66370"/>
    <lineage>
        <taxon>Bacteria</taxon>
        <taxon>Bacillati</taxon>
        <taxon>Actinomycetota</taxon>
        <taxon>Actinomycetes</taxon>
        <taxon>Kitasatosporales</taxon>
        <taxon>Streptomycetaceae</taxon>
        <taxon>Streptomyces</taxon>
        <taxon>Streptomyces aurantiacus group</taxon>
    </lineage>
</organism>
<evidence type="ECO:0000313" key="3">
    <source>
        <dbReference type="Proteomes" id="UP000637788"/>
    </source>
</evidence>
<feature type="domain" description="VOC" evidence="1">
    <location>
        <begin position="2"/>
        <end position="129"/>
    </location>
</feature>
<dbReference type="InterPro" id="IPR037523">
    <property type="entry name" value="VOC_core"/>
</dbReference>
<reference evidence="2" key="2">
    <citation type="submission" date="2020-09" db="EMBL/GenBank/DDBJ databases">
        <authorList>
            <person name="Sun Q."/>
            <person name="Ohkuma M."/>
        </authorList>
    </citation>
    <scope>NUCLEOTIDE SEQUENCE</scope>
    <source>
        <strain evidence="2">JCM 3035</strain>
    </source>
</reference>
<comment type="caution">
    <text evidence="2">The sequence shown here is derived from an EMBL/GenBank/DDBJ whole genome shotgun (WGS) entry which is preliminary data.</text>
</comment>